<evidence type="ECO:0000313" key="2">
    <source>
        <dbReference type="Proteomes" id="UP000501076"/>
    </source>
</evidence>
<evidence type="ECO:0000313" key="1">
    <source>
        <dbReference type="EMBL" id="QJX74726.1"/>
    </source>
</evidence>
<reference evidence="1 2" key="1">
    <citation type="submission" date="2019-10" db="EMBL/GenBank/DDBJ databases">
        <title>Complete genome sequences for adaption low water activity.</title>
        <authorList>
            <person name="Zhao L."/>
            <person name="Zhong J."/>
        </authorList>
    </citation>
    <scope>NUCLEOTIDE SEQUENCE [LARGE SCALE GENOMIC DNA]</scope>
    <source>
        <strain evidence="1 2">FDU301</strain>
        <plasmid evidence="2">pfdu301g</plasmid>
    </source>
</reference>
<dbReference type="RefSeq" id="WP_171776443.1">
    <property type="nucleotide sequence ID" value="NZ_CP045269.1"/>
</dbReference>
<sequence length="385" mass="45418">MAYIHTVDHDERKIHFAVHFFRDKFSKTIDETYTGEEENEEFEHKLQITKATMMKRFLKESGKYFTVTQVSKMLKVDVKSLRKSVIADKLNEQGEKKHPGQYKLETYNVEYYYTKTLSSNIEDWDKGKPSNLVTLVHYRDLYNFLFKVIQSSYTLIGGHSVLYDPREKFIKDAYYRTVKTTKWLADKDIYNFFKHQHTESEIEKLIMRIINGEVELHSKATLKDIVKKGDTTYDRLTKSLDSIKIKFNENNKKLTSRYVFLKISEDETEQEEFIANQIVRLLSMIANNKVAIIPRQLPANHQFKVLKFEQPIDYLSLYIEGYTGLPQGYYRASNGLLYFAVEESDTELKGVNIKSVIIPEEEVDREAIRLFLEVAYNAFEKMRKK</sequence>
<dbReference type="EMBL" id="CP045269">
    <property type="protein sequence ID" value="QJX74726.1"/>
    <property type="molecule type" value="Genomic_DNA"/>
</dbReference>
<protein>
    <submittedName>
        <fullName evidence="1">Uncharacterized protein</fullName>
    </submittedName>
</protein>
<geneLocation type="plasmid" evidence="2">
    <name>pfdu301g</name>
</geneLocation>
<dbReference type="AlphaFoldDB" id="A0A6M6DMZ4"/>
<proteinExistence type="predicted"/>
<keyword evidence="1" id="KW-0614">Plasmid</keyword>
<gene>
    <name evidence="1" type="ORF">FDZ14_00470</name>
</gene>
<name>A0A6M6DMZ4_PRIMG</name>
<accession>A0A6M6DMZ4</accession>
<dbReference type="Proteomes" id="UP000501076">
    <property type="component" value="Plasmid pFDU301G"/>
</dbReference>
<organism evidence="1 2">
    <name type="scientific">Priestia megaterium</name>
    <name type="common">Bacillus megaterium</name>
    <dbReference type="NCBI Taxonomy" id="1404"/>
    <lineage>
        <taxon>Bacteria</taxon>
        <taxon>Bacillati</taxon>
        <taxon>Bacillota</taxon>
        <taxon>Bacilli</taxon>
        <taxon>Bacillales</taxon>
        <taxon>Bacillaceae</taxon>
        <taxon>Priestia</taxon>
    </lineage>
</organism>